<dbReference type="InterPro" id="IPR009000">
    <property type="entry name" value="Transl_B-barrel_sf"/>
</dbReference>
<dbReference type="CDD" id="cd01883">
    <property type="entry name" value="EF1_alpha"/>
    <property type="match status" value="1"/>
</dbReference>
<dbReference type="AlphaFoldDB" id="A0A6C0E8M9"/>
<dbReference type="SUPFAM" id="SSF50447">
    <property type="entry name" value="Translation proteins"/>
    <property type="match status" value="1"/>
</dbReference>
<protein>
    <recommendedName>
        <fullName evidence="3">Tr-type G domain-containing protein</fullName>
    </recommendedName>
</protein>
<dbReference type="EMBL" id="MN739747">
    <property type="protein sequence ID" value="QHT24619.1"/>
    <property type="molecule type" value="Genomic_DNA"/>
</dbReference>
<dbReference type="InterPro" id="IPR004161">
    <property type="entry name" value="EFTu-like_2"/>
</dbReference>
<dbReference type="InterPro" id="IPR050100">
    <property type="entry name" value="TRAFAC_GTPase_members"/>
</dbReference>
<keyword evidence="1" id="KW-0547">Nucleotide-binding</keyword>
<dbReference type="GO" id="GO:0003924">
    <property type="term" value="F:GTPase activity"/>
    <property type="evidence" value="ECO:0007669"/>
    <property type="project" value="InterPro"/>
</dbReference>
<dbReference type="InterPro" id="IPR009001">
    <property type="entry name" value="Transl_elong_EF1A/Init_IF2_C"/>
</dbReference>
<keyword evidence="2" id="KW-0342">GTP-binding</keyword>
<dbReference type="Gene3D" id="3.40.50.300">
    <property type="entry name" value="P-loop containing nucleotide triphosphate hydrolases"/>
    <property type="match status" value="1"/>
</dbReference>
<dbReference type="InterPro" id="IPR031157">
    <property type="entry name" value="G_TR_CS"/>
</dbReference>
<name>A0A6C0E8M9_9ZZZZ</name>
<dbReference type="GO" id="GO:0005525">
    <property type="term" value="F:GTP binding"/>
    <property type="evidence" value="ECO:0007669"/>
    <property type="project" value="UniProtKB-KW"/>
</dbReference>
<evidence type="ECO:0000259" key="3">
    <source>
        <dbReference type="PROSITE" id="PS51722"/>
    </source>
</evidence>
<dbReference type="Gene3D" id="2.40.30.10">
    <property type="entry name" value="Translation factors"/>
    <property type="match status" value="2"/>
</dbReference>
<dbReference type="CDD" id="cd03705">
    <property type="entry name" value="EF1_alpha_III"/>
    <property type="match status" value="1"/>
</dbReference>
<sequence length="462" mass="50806">MSENEGKQHLGLVVVGHVDAGKSTTTGHLIFQLGGLKDRELAKLKEEAEALGKGSFAFAFFTDRCKEERERGVTIQCTTKEFFTETKHFSLIDAPGHRDFVKNMISGTAQADVALLMVPAHGFEVAIARGDRKTGKIEGQTRQHAMLTNLLGIEQLIVGINKMDSEHVNWSESRFNEIRDEVVRMLSQVGWAKKIDEIPVIPLSGLQGDNLTHVSTHMPWYKGFEVTIDGKKVVGHTLIDALEKVARVPPRRPDAPLRMPVSGVHNIKGVGDVITGRIEQGTLQKEAKVAFAPVGITGCKVFSIEMHHRRVDQASHGDNVGVNVKGLKKEKLPKVGDIMVLDDGNLPTSAKQFTALVAVQEHPGQLKVGYTPIVFVRTAHSACKMTKINWKIGKSTNKQKVDNPPHLEQGDQAEVVFEPCQEIYIDKFSECPGLGRVAIMEGNSLVMLGKVTDVIKNEAENK</sequence>
<dbReference type="FunFam" id="2.40.30.10:FF:000115">
    <property type="entry name" value="Eukaryotic translation elongation factor 1 alpha"/>
    <property type="match status" value="1"/>
</dbReference>
<dbReference type="Pfam" id="PF00009">
    <property type="entry name" value="GTP_EFTU"/>
    <property type="match status" value="1"/>
</dbReference>
<dbReference type="PRINTS" id="PR00315">
    <property type="entry name" value="ELONGATNFCT"/>
</dbReference>
<dbReference type="FunFam" id="2.40.30.10:FF:000159">
    <property type="entry name" value="Translation elongation factor alpha"/>
    <property type="match status" value="1"/>
</dbReference>
<evidence type="ECO:0000256" key="1">
    <source>
        <dbReference type="ARBA" id="ARBA00022741"/>
    </source>
</evidence>
<dbReference type="Pfam" id="PF22594">
    <property type="entry name" value="GTP-eEF1A_C"/>
    <property type="match status" value="1"/>
</dbReference>
<dbReference type="PANTHER" id="PTHR23115">
    <property type="entry name" value="TRANSLATION FACTOR"/>
    <property type="match status" value="1"/>
</dbReference>
<evidence type="ECO:0000313" key="4">
    <source>
        <dbReference type="EMBL" id="QHT24619.1"/>
    </source>
</evidence>
<dbReference type="PROSITE" id="PS00301">
    <property type="entry name" value="G_TR_1"/>
    <property type="match status" value="1"/>
</dbReference>
<proteinExistence type="predicted"/>
<reference evidence="4" key="1">
    <citation type="journal article" date="2020" name="Nature">
        <title>Giant virus diversity and host interactions through global metagenomics.</title>
        <authorList>
            <person name="Schulz F."/>
            <person name="Roux S."/>
            <person name="Paez-Espino D."/>
            <person name="Jungbluth S."/>
            <person name="Walsh D.A."/>
            <person name="Denef V.J."/>
            <person name="McMahon K.D."/>
            <person name="Konstantinidis K.T."/>
            <person name="Eloe-Fadrosh E.A."/>
            <person name="Kyrpides N.C."/>
            <person name="Woyke T."/>
        </authorList>
    </citation>
    <scope>NUCLEOTIDE SEQUENCE</scope>
    <source>
        <strain evidence="4">GVMAG-M-3300023179-150</strain>
    </source>
</reference>
<dbReference type="PROSITE" id="PS51722">
    <property type="entry name" value="G_TR_2"/>
    <property type="match status" value="1"/>
</dbReference>
<feature type="domain" description="Tr-type G" evidence="3">
    <location>
        <begin position="7"/>
        <end position="251"/>
    </location>
</feature>
<dbReference type="InterPro" id="IPR000795">
    <property type="entry name" value="T_Tr_GTP-bd_dom"/>
</dbReference>
<evidence type="ECO:0000256" key="2">
    <source>
        <dbReference type="ARBA" id="ARBA00023134"/>
    </source>
</evidence>
<dbReference type="InterPro" id="IPR054696">
    <property type="entry name" value="GTP-eEF1A_C"/>
</dbReference>
<organism evidence="4">
    <name type="scientific">viral metagenome</name>
    <dbReference type="NCBI Taxonomy" id="1070528"/>
    <lineage>
        <taxon>unclassified sequences</taxon>
        <taxon>metagenomes</taxon>
        <taxon>organismal metagenomes</taxon>
    </lineage>
</organism>
<accession>A0A6C0E8M9</accession>
<dbReference type="SUPFAM" id="SSF50465">
    <property type="entry name" value="EF-Tu/eEF-1alpha/eIF2-gamma C-terminal domain"/>
    <property type="match status" value="1"/>
</dbReference>
<dbReference type="SUPFAM" id="SSF52540">
    <property type="entry name" value="P-loop containing nucleoside triphosphate hydrolases"/>
    <property type="match status" value="1"/>
</dbReference>
<dbReference type="Pfam" id="PF03144">
    <property type="entry name" value="GTP_EFTU_D2"/>
    <property type="match status" value="1"/>
</dbReference>
<dbReference type="InterPro" id="IPR027417">
    <property type="entry name" value="P-loop_NTPase"/>
</dbReference>